<dbReference type="GO" id="GO:0005576">
    <property type="term" value="C:extracellular region"/>
    <property type="evidence" value="ECO:0007669"/>
    <property type="project" value="UniProtKB-SubCell"/>
</dbReference>
<reference evidence="6" key="1">
    <citation type="submission" date="2010-08" db="EMBL/GenBank/DDBJ databases">
        <authorList>
            <consortium name="Caenorhabditis japonica Sequencing Consortium"/>
            <person name="Wilson R.K."/>
        </authorList>
    </citation>
    <scope>NUCLEOTIDE SEQUENCE [LARGE SCALE GENOMIC DNA]</scope>
    <source>
        <strain evidence="6">DF5081</strain>
    </source>
</reference>
<evidence type="ECO:0000256" key="3">
    <source>
        <dbReference type="ARBA" id="ARBA00022525"/>
    </source>
</evidence>
<keyword evidence="4" id="KW-0732">Signal</keyword>
<dbReference type="Pfam" id="PF01060">
    <property type="entry name" value="TTR-52"/>
    <property type="match status" value="1"/>
</dbReference>
<evidence type="ECO:0000256" key="2">
    <source>
        <dbReference type="ARBA" id="ARBA00010112"/>
    </source>
</evidence>
<dbReference type="AlphaFoldDB" id="A0A8R1HVY2"/>
<accession>A0A8R1HVY2</accession>
<evidence type="ECO:0000256" key="1">
    <source>
        <dbReference type="ARBA" id="ARBA00004613"/>
    </source>
</evidence>
<dbReference type="EnsemblMetazoa" id="CJA11220.1">
    <property type="protein sequence ID" value="CJA11220.1"/>
    <property type="gene ID" value="WBGene00130424"/>
</dbReference>
<organism evidence="5 6">
    <name type="scientific">Caenorhabditis japonica</name>
    <dbReference type="NCBI Taxonomy" id="281687"/>
    <lineage>
        <taxon>Eukaryota</taxon>
        <taxon>Metazoa</taxon>
        <taxon>Ecdysozoa</taxon>
        <taxon>Nematoda</taxon>
        <taxon>Chromadorea</taxon>
        <taxon>Rhabditida</taxon>
        <taxon>Rhabditina</taxon>
        <taxon>Rhabditomorpha</taxon>
        <taxon>Rhabditoidea</taxon>
        <taxon>Rhabditidae</taxon>
        <taxon>Peloderinae</taxon>
        <taxon>Caenorhabditis</taxon>
    </lineage>
</organism>
<dbReference type="InterPro" id="IPR038479">
    <property type="entry name" value="Transthyretin-like_sf"/>
</dbReference>
<name>A0A8R1HVY2_CAEJA</name>
<reference evidence="5" key="2">
    <citation type="submission" date="2022-06" db="UniProtKB">
        <authorList>
            <consortium name="EnsemblMetazoa"/>
        </authorList>
    </citation>
    <scope>IDENTIFICATION</scope>
    <source>
        <strain evidence="5">DF5081</strain>
    </source>
</reference>
<dbReference type="GO" id="GO:0009986">
    <property type="term" value="C:cell surface"/>
    <property type="evidence" value="ECO:0007669"/>
    <property type="project" value="InterPro"/>
</dbReference>
<keyword evidence="6" id="KW-1185">Reference proteome</keyword>
<comment type="similarity">
    <text evidence="2">Belongs to the nematode transthyretin-like family.</text>
</comment>
<evidence type="ECO:0000313" key="6">
    <source>
        <dbReference type="Proteomes" id="UP000005237"/>
    </source>
</evidence>
<dbReference type="Proteomes" id="UP000005237">
    <property type="component" value="Unassembled WGS sequence"/>
</dbReference>
<protein>
    <submittedName>
        <fullName evidence="5">Uncharacterized protein</fullName>
    </submittedName>
</protein>
<evidence type="ECO:0000313" key="5">
    <source>
        <dbReference type="EnsemblMetazoa" id="CJA11220.1"/>
    </source>
</evidence>
<sequence length="68" mass="7571">MGAFKLYGMVDEIFKIEPFISINHTCNAKPGCEHISEYVVPKDKIGGTYDMAYIALENNVANDAVNCR</sequence>
<proteinExistence type="inferred from homology"/>
<evidence type="ECO:0000256" key="4">
    <source>
        <dbReference type="ARBA" id="ARBA00022729"/>
    </source>
</evidence>
<dbReference type="InterPro" id="IPR001534">
    <property type="entry name" value="Transthyretin-like"/>
</dbReference>
<dbReference type="Gene3D" id="2.60.40.3330">
    <property type="match status" value="1"/>
</dbReference>
<comment type="subcellular location">
    <subcellularLocation>
        <location evidence="1">Secreted</location>
    </subcellularLocation>
</comment>
<keyword evidence="3" id="KW-0964">Secreted</keyword>